<dbReference type="Proteomes" id="UP000582090">
    <property type="component" value="Unassembled WGS sequence"/>
</dbReference>
<proteinExistence type="predicted"/>
<name>A0A7W6CY69_9HYPH</name>
<evidence type="ECO:0000313" key="1">
    <source>
        <dbReference type="EMBL" id="MBB3967027.1"/>
    </source>
</evidence>
<protein>
    <submittedName>
        <fullName evidence="1">Uncharacterized protein</fullName>
    </submittedName>
</protein>
<keyword evidence="2" id="KW-1185">Reference proteome</keyword>
<dbReference type="EMBL" id="JACIDW010000029">
    <property type="protein sequence ID" value="MBB3967027.1"/>
    <property type="molecule type" value="Genomic_DNA"/>
</dbReference>
<accession>A0A7W6CY69</accession>
<sequence length="213" mass="23088">MRLRGAASAVSRLFHSLDRLADIEPARALEGRDLPPLPSNSPLPAVRVETRSAFRAARRTLPRLPQTRRRGRVPCAAPSCFGHPLQARVLSCGALAVSSFACRRGPFPPVTVLSTAHDDGLLQHLSRSLSAHRAVPPARITGNEPVIAVALSGDSQQHRRLGHDAQTDFLRDGRIGYWYTNSRFARGARVAAAHPMPNSANVCGRIRSETECG</sequence>
<evidence type="ECO:0000313" key="2">
    <source>
        <dbReference type="Proteomes" id="UP000582090"/>
    </source>
</evidence>
<comment type="caution">
    <text evidence="1">The sequence shown here is derived from an EMBL/GenBank/DDBJ whole genome shotgun (WGS) entry which is preliminary data.</text>
</comment>
<dbReference type="AlphaFoldDB" id="A0A7W6CY69"/>
<organism evidence="1 2">
    <name type="scientific">Rhizobium metallidurans</name>
    <dbReference type="NCBI Taxonomy" id="1265931"/>
    <lineage>
        <taxon>Bacteria</taxon>
        <taxon>Pseudomonadati</taxon>
        <taxon>Pseudomonadota</taxon>
        <taxon>Alphaproteobacteria</taxon>
        <taxon>Hyphomicrobiales</taxon>
        <taxon>Rhizobiaceae</taxon>
        <taxon>Rhizobium/Agrobacterium group</taxon>
        <taxon>Rhizobium</taxon>
    </lineage>
</organism>
<gene>
    <name evidence="1" type="ORF">GGQ67_004720</name>
</gene>
<reference evidence="1 2" key="1">
    <citation type="submission" date="2020-08" db="EMBL/GenBank/DDBJ databases">
        <title>Genomic Encyclopedia of Type Strains, Phase IV (KMG-IV): sequencing the most valuable type-strain genomes for metagenomic binning, comparative biology and taxonomic classification.</title>
        <authorList>
            <person name="Goeker M."/>
        </authorList>
    </citation>
    <scope>NUCLEOTIDE SEQUENCE [LARGE SCALE GENOMIC DNA]</scope>
    <source>
        <strain evidence="1 2">DSM 26575</strain>
    </source>
</reference>